<feature type="transmembrane region" description="Helical" evidence="1">
    <location>
        <begin position="51"/>
        <end position="72"/>
    </location>
</feature>
<evidence type="ECO:0000313" key="3">
    <source>
        <dbReference type="Proteomes" id="UP000238479"/>
    </source>
</evidence>
<name>A0A2P6RW98_ROSCH</name>
<keyword evidence="1" id="KW-1133">Transmembrane helix</keyword>
<dbReference type="EMBL" id="PDCK01000040">
    <property type="protein sequence ID" value="PRQ50712.1"/>
    <property type="molecule type" value="Genomic_DNA"/>
</dbReference>
<proteinExistence type="predicted"/>
<organism evidence="2 3">
    <name type="scientific">Rosa chinensis</name>
    <name type="common">China rose</name>
    <dbReference type="NCBI Taxonomy" id="74649"/>
    <lineage>
        <taxon>Eukaryota</taxon>
        <taxon>Viridiplantae</taxon>
        <taxon>Streptophyta</taxon>
        <taxon>Embryophyta</taxon>
        <taxon>Tracheophyta</taxon>
        <taxon>Spermatophyta</taxon>
        <taxon>Magnoliopsida</taxon>
        <taxon>eudicotyledons</taxon>
        <taxon>Gunneridae</taxon>
        <taxon>Pentapetalae</taxon>
        <taxon>rosids</taxon>
        <taxon>fabids</taxon>
        <taxon>Rosales</taxon>
        <taxon>Rosaceae</taxon>
        <taxon>Rosoideae</taxon>
        <taxon>Rosoideae incertae sedis</taxon>
        <taxon>Rosa</taxon>
    </lineage>
</organism>
<feature type="transmembrane region" description="Helical" evidence="1">
    <location>
        <begin position="12"/>
        <end position="30"/>
    </location>
</feature>
<evidence type="ECO:0008006" key="4">
    <source>
        <dbReference type="Google" id="ProtNLM"/>
    </source>
</evidence>
<keyword evidence="1" id="KW-0812">Transmembrane</keyword>
<protein>
    <recommendedName>
        <fullName evidence="4">Transmembrane protein</fullName>
    </recommendedName>
</protein>
<keyword evidence="1" id="KW-0472">Membrane</keyword>
<dbReference type="Proteomes" id="UP000238479">
    <property type="component" value="Chromosome 2"/>
</dbReference>
<evidence type="ECO:0000313" key="2">
    <source>
        <dbReference type="EMBL" id="PRQ50712.1"/>
    </source>
</evidence>
<accession>A0A2P6RW98</accession>
<sequence length="97" mass="10133">MPILEGTGSDLVFLVLCGVVSLMRVCLWRVRAVQRWSGSARRCVDAWRRHGGGWGWLIAAVSACCACLLLGGGLGAGPGSWASMVLVVGAFGLNSSL</sequence>
<dbReference type="AlphaFoldDB" id="A0A2P6RW98"/>
<gene>
    <name evidence="2" type="ORF">RchiOBHm_Chr2g0136321</name>
</gene>
<keyword evidence="3" id="KW-1185">Reference proteome</keyword>
<evidence type="ECO:0000256" key="1">
    <source>
        <dbReference type="SAM" id="Phobius"/>
    </source>
</evidence>
<comment type="caution">
    <text evidence="2">The sequence shown here is derived from an EMBL/GenBank/DDBJ whole genome shotgun (WGS) entry which is preliminary data.</text>
</comment>
<dbReference type="Gramene" id="PRQ50712">
    <property type="protein sequence ID" value="PRQ50712"/>
    <property type="gene ID" value="RchiOBHm_Chr2g0136321"/>
</dbReference>
<reference evidence="2 3" key="1">
    <citation type="journal article" date="2018" name="Nat. Genet.">
        <title>The Rosa genome provides new insights in the design of modern roses.</title>
        <authorList>
            <person name="Bendahmane M."/>
        </authorList>
    </citation>
    <scope>NUCLEOTIDE SEQUENCE [LARGE SCALE GENOMIC DNA]</scope>
    <source>
        <strain evidence="3">cv. Old Blush</strain>
    </source>
</reference>